<sequence length="258" mass="29104">MNTFQILFKKEWLEAWRDKKLIWLPIAMAILAISQPISLYYMPEILNAAGNLPEGTIIKIPVPTGEEVLSSTLSQIGIIGTAIFILSVMGCISQERKSGVLHLLMTRPVESIHYIGSKWLANAVILIVSFIISYGLAYYYTNTLFNDVHLERFVVSLIMYSCWIIFVMTVTVFIGTIFKKNGEISGITIFIVAMFVLCQSLFPKYMAWNPASAMSSASSILTNGKWENEYFITLGSSALFIIVLLALTMIQFKRYKSY</sequence>
<feature type="transmembrane region" description="Helical" evidence="1">
    <location>
        <begin position="73"/>
        <end position="92"/>
    </location>
</feature>
<organism evidence="2 3">
    <name type="scientific">Metabacillus niabensis</name>
    <dbReference type="NCBI Taxonomy" id="324854"/>
    <lineage>
        <taxon>Bacteria</taxon>
        <taxon>Bacillati</taxon>
        <taxon>Bacillota</taxon>
        <taxon>Bacilli</taxon>
        <taxon>Bacillales</taxon>
        <taxon>Bacillaceae</taxon>
        <taxon>Metabacillus</taxon>
    </lineage>
</organism>
<name>A0ABT9Z7F1_9BACI</name>
<keyword evidence="3" id="KW-1185">Reference proteome</keyword>
<dbReference type="RefSeq" id="WP_174881538.1">
    <property type="nucleotide sequence ID" value="NZ_CADEPK010000367.1"/>
</dbReference>
<feature type="transmembrane region" description="Helical" evidence="1">
    <location>
        <begin position="119"/>
        <end position="141"/>
    </location>
</feature>
<evidence type="ECO:0000313" key="3">
    <source>
        <dbReference type="Proteomes" id="UP001232245"/>
    </source>
</evidence>
<reference evidence="2 3" key="1">
    <citation type="submission" date="2023-07" db="EMBL/GenBank/DDBJ databases">
        <title>Genomic Encyclopedia of Type Strains, Phase IV (KMG-IV): sequencing the most valuable type-strain genomes for metagenomic binning, comparative biology and taxonomic classification.</title>
        <authorList>
            <person name="Goeker M."/>
        </authorList>
    </citation>
    <scope>NUCLEOTIDE SEQUENCE [LARGE SCALE GENOMIC DNA]</scope>
    <source>
        <strain evidence="2 3">DSM 17723</strain>
    </source>
</reference>
<feature type="transmembrane region" description="Helical" evidence="1">
    <location>
        <begin position="153"/>
        <end position="177"/>
    </location>
</feature>
<dbReference type="PANTHER" id="PTHR43471">
    <property type="entry name" value="ABC TRANSPORTER PERMEASE"/>
    <property type="match status" value="1"/>
</dbReference>
<feature type="transmembrane region" description="Helical" evidence="1">
    <location>
        <begin position="230"/>
        <end position="250"/>
    </location>
</feature>
<evidence type="ECO:0000313" key="2">
    <source>
        <dbReference type="EMBL" id="MDQ0228192.1"/>
    </source>
</evidence>
<keyword evidence="1" id="KW-0472">Membrane</keyword>
<proteinExistence type="predicted"/>
<keyword evidence="1" id="KW-1133">Transmembrane helix</keyword>
<gene>
    <name evidence="2" type="ORF">J2S02_004572</name>
</gene>
<keyword evidence="1" id="KW-0812">Transmembrane</keyword>
<dbReference type="Proteomes" id="UP001232245">
    <property type="component" value="Unassembled WGS sequence"/>
</dbReference>
<dbReference type="Pfam" id="PF12679">
    <property type="entry name" value="ABC2_membrane_2"/>
    <property type="match status" value="1"/>
</dbReference>
<comment type="caution">
    <text evidence="2">The sequence shown here is derived from an EMBL/GenBank/DDBJ whole genome shotgun (WGS) entry which is preliminary data.</text>
</comment>
<feature type="transmembrane region" description="Helical" evidence="1">
    <location>
        <begin position="21"/>
        <end position="42"/>
    </location>
</feature>
<protein>
    <submittedName>
        <fullName evidence="2">ABC-2 type transport system permease protein</fullName>
    </submittedName>
</protein>
<evidence type="ECO:0000256" key="1">
    <source>
        <dbReference type="SAM" id="Phobius"/>
    </source>
</evidence>
<feature type="transmembrane region" description="Helical" evidence="1">
    <location>
        <begin position="184"/>
        <end position="202"/>
    </location>
</feature>
<accession>A0ABT9Z7F1</accession>
<dbReference type="EMBL" id="JAUSTZ010000016">
    <property type="protein sequence ID" value="MDQ0228192.1"/>
    <property type="molecule type" value="Genomic_DNA"/>
</dbReference>